<feature type="transmembrane region" description="Helical" evidence="2">
    <location>
        <begin position="150"/>
        <end position="170"/>
    </location>
</feature>
<dbReference type="HOGENOM" id="CLU_015639_1_1_1"/>
<comment type="caution">
    <text evidence="3">The sequence shown here is derived from an EMBL/GenBank/DDBJ whole genome shotgun (WGS) entry which is preliminary data.</text>
</comment>
<keyword evidence="2" id="KW-0812">Transmembrane</keyword>
<sequence>MDEKHPESAVGVPVLTPTEQRGPEENQSFFVRVGILTFAIVVFTFLVIISAVGFLSFLWYSNWENSIWQSIMVNDWAPRSISLTSTALRWGIATQAAVGLAMLAAIALERFDVPVSSTANVSLMRVNGAPLVQTLKDVCLPLLRFGPPGVFFRTVIPILLLLATATIIQFSSTILLSDLSKDVIPGLPVSTNLTLDWWFSGNSYNWTSPLPDVAWGGNKPPAWPAFAEYSEPPFQQEGVSDSGKIVRAFLPYLTAEARQNIRNYDGKALLVDTRVTCQRPVMDDLIMYTLSQSGEWDGVAQPALTGVVSPSVNTPRFNASDRPTRFTCPYSIHSENNYSICELHNIKTRTPAINNETYAGSLVSEFRHYPPVSPMQNASGAAYLIITVNNTVLPVGNGEWAEFDVESPANGKNPIGTQTHRVNATLCFSALDVVLRDVSIYSTVNRTEPSLSWNETAKNFNWTGVSNQLRPGSISNLTIEERGILYLRPPADTWATDESLEPGTDGPVSSTVTGSIFQHQWPYINEAVHLANEVGGTGWGYGNYSAILCDNYWAWSKQYGTWREQLGASLWIRKIFEHMIYSNDTVANAMQTILFTLAGVAYYDQLPQYDSWKVVNTTSYVSTFHPGGPYGTTRTSIPTGFTITMVLVAFHTIVFLYICYLFATESKVSRLGDTWAAIANVVDGALTQGILDVARQVKSDRNDAKAAGHRQQGEEIKNINVGLVVVDGTVQLKAQ</sequence>
<keyword evidence="4" id="KW-1185">Reference proteome</keyword>
<proteinExistence type="predicted"/>
<dbReference type="AlphaFoldDB" id="S8AWG4"/>
<feature type="transmembrane region" description="Helical" evidence="2">
    <location>
        <begin position="29"/>
        <end position="60"/>
    </location>
</feature>
<reference evidence="3 4" key="1">
    <citation type="journal article" date="2013" name="PLoS Genet.">
        <title>Genomic mechanisms accounting for the adaptation to parasitism in nematode-trapping fungi.</title>
        <authorList>
            <person name="Meerupati T."/>
            <person name="Andersson K.M."/>
            <person name="Friman E."/>
            <person name="Kumar D."/>
            <person name="Tunlid A."/>
            <person name="Ahren D."/>
        </authorList>
    </citation>
    <scope>NUCLEOTIDE SEQUENCE [LARGE SCALE GENOMIC DNA]</scope>
    <source>
        <strain evidence="3 4">CBS 200.50</strain>
    </source>
</reference>
<dbReference type="OMA" id="ARTICIR"/>
<accession>S8AWG4</accession>
<protein>
    <submittedName>
        <fullName evidence="3">Uncharacterized protein</fullName>
    </submittedName>
</protein>
<dbReference type="eggNOG" id="ENOG502S4EJ">
    <property type="taxonomic scope" value="Eukaryota"/>
</dbReference>
<evidence type="ECO:0000313" key="4">
    <source>
        <dbReference type="Proteomes" id="UP000015100"/>
    </source>
</evidence>
<keyword evidence="2" id="KW-1133">Transmembrane helix</keyword>
<reference evidence="4" key="2">
    <citation type="submission" date="2013-04" db="EMBL/GenBank/DDBJ databases">
        <title>Genomic mechanisms accounting for the adaptation to parasitism in nematode-trapping fungi.</title>
        <authorList>
            <person name="Ahren D.G."/>
        </authorList>
    </citation>
    <scope>NUCLEOTIDE SEQUENCE [LARGE SCALE GENOMIC DNA]</scope>
    <source>
        <strain evidence="4">CBS 200.50</strain>
    </source>
</reference>
<evidence type="ECO:0000256" key="2">
    <source>
        <dbReference type="SAM" id="Phobius"/>
    </source>
</evidence>
<dbReference type="EMBL" id="AQGS01000017">
    <property type="protein sequence ID" value="EPS45296.1"/>
    <property type="molecule type" value="Genomic_DNA"/>
</dbReference>
<dbReference type="OrthoDB" id="5428040at2759"/>
<feature type="transmembrane region" description="Helical" evidence="2">
    <location>
        <begin position="641"/>
        <end position="663"/>
    </location>
</feature>
<gene>
    <name evidence="3" type="ORF">H072_680</name>
</gene>
<organism evidence="3 4">
    <name type="scientific">Dactylellina haptotyla (strain CBS 200.50)</name>
    <name type="common">Nematode-trapping fungus</name>
    <name type="synonym">Monacrosporium haptotylum</name>
    <dbReference type="NCBI Taxonomy" id="1284197"/>
    <lineage>
        <taxon>Eukaryota</taxon>
        <taxon>Fungi</taxon>
        <taxon>Dikarya</taxon>
        <taxon>Ascomycota</taxon>
        <taxon>Pezizomycotina</taxon>
        <taxon>Orbiliomycetes</taxon>
        <taxon>Orbiliales</taxon>
        <taxon>Orbiliaceae</taxon>
        <taxon>Dactylellina</taxon>
    </lineage>
</organism>
<feature type="region of interest" description="Disordered" evidence="1">
    <location>
        <begin position="1"/>
        <end position="22"/>
    </location>
</feature>
<evidence type="ECO:0000256" key="1">
    <source>
        <dbReference type="SAM" id="MobiDB-lite"/>
    </source>
</evidence>
<evidence type="ECO:0000313" key="3">
    <source>
        <dbReference type="EMBL" id="EPS45296.1"/>
    </source>
</evidence>
<dbReference type="Proteomes" id="UP000015100">
    <property type="component" value="Unassembled WGS sequence"/>
</dbReference>
<keyword evidence="2" id="KW-0472">Membrane</keyword>
<name>S8AWG4_DACHA</name>